<keyword evidence="2" id="KW-1185">Reference proteome</keyword>
<gene>
    <name evidence="1" type="ORF">XENORESO_006136</name>
</gene>
<organism evidence="1 2">
    <name type="scientific">Xenotaenia resolanae</name>
    <dbReference type="NCBI Taxonomy" id="208358"/>
    <lineage>
        <taxon>Eukaryota</taxon>
        <taxon>Metazoa</taxon>
        <taxon>Chordata</taxon>
        <taxon>Craniata</taxon>
        <taxon>Vertebrata</taxon>
        <taxon>Euteleostomi</taxon>
        <taxon>Actinopterygii</taxon>
        <taxon>Neopterygii</taxon>
        <taxon>Teleostei</taxon>
        <taxon>Neoteleostei</taxon>
        <taxon>Acanthomorphata</taxon>
        <taxon>Ovalentaria</taxon>
        <taxon>Atherinomorphae</taxon>
        <taxon>Cyprinodontiformes</taxon>
        <taxon>Goodeidae</taxon>
        <taxon>Xenotaenia</taxon>
    </lineage>
</organism>
<name>A0ABV0X216_9TELE</name>
<feature type="non-terminal residue" evidence="1">
    <location>
        <position position="1"/>
    </location>
</feature>
<evidence type="ECO:0000313" key="1">
    <source>
        <dbReference type="EMBL" id="MEQ2275611.1"/>
    </source>
</evidence>
<protein>
    <submittedName>
        <fullName evidence="1">Uncharacterized protein</fullName>
    </submittedName>
</protein>
<dbReference type="EMBL" id="JAHRIM010082189">
    <property type="protein sequence ID" value="MEQ2275611.1"/>
    <property type="molecule type" value="Genomic_DNA"/>
</dbReference>
<accession>A0ABV0X216</accession>
<sequence>IHLLFQITRNLCWMHRMFPDSDVISPFKVKSYMKNTSRNICVQAGTSPYDCHSLEVLILNSACEQLCSSFKYLSV</sequence>
<proteinExistence type="predicted"/>
<reference evidence="1 2" key="1">
    <citation type="submission" date="2021-06" db="EMBL/GenBank/DDBJ databases">
        <authorList>
            <person name="Palmer J.M."/>
        </authorList>
    </citation>
    <scope>NUCLEOTIDE SEQUENCE [LARGE SCALE GENOMIC DNA]</scope>
    <source>
        <strain evidence="1 2">XR_2019</strain>
        <tissue evidence="1">Muscle</tissue>
    </source>
</reference>
<dbReference type="Proteomes" id="UP001444071">
    <property type="component" value="Unassembled WGS sequence"/>
</dbReference>
<comment type="caution">
    <text evidence="1">The sequence shown here is derived from an EMBL/GenBank/DDBJ whole genome shotgun (WGS) entry which is preliminary data.</text>
</comment>
<evidence type="ECO:0000313" key="2">
    <source>
        <dbReference type="Proteomes" id="UP001444071"/>
    </source>
</evidence>